<sequence>MTDAAMNSSPQHFRRDDIEILTKLDLAHDWSAAASPIPPAPRLDSAERNPAGLTRMDMVRELLGPNASGDDAALRSAFCREFSRRGGWAIDFDAAPVMTTNLYFESRFDEWGGNAFPVAGADGLRLDGDASL</sequence>
<gene>
    <name evidence="1" type="ORF">EBE87_25895</name>
</gene>
<dbReference type="RefSeq" id="WP_120639152.1">
    <property type="nucleotide sequence ID" value="NZ_RFLX01000058.1"/>
</dbReference>
<proteinExistence type="predicted"/>
<dbReference type="Proteomes" id="UP000274097">
    <property type="component" value="Unassembled WGS sequence"/>
</dbReference>
<evidence type="ECO:0000313" key="2">
    <source>
        <dbReference type="Proteomes" id="UP000274097"/>
    </source>
</evidence>
<protein>
    <submittedName>
        <fullName evidence="1">Uncharacterized protein</fullName>
    </submittedName>
</protein>
<organism evidence="1 2">
    <name type="scientific">Teichococcus wenyumeiae</name>
    <dbReference type="NCBI Taxonomy" id="2478470"/>
    <lineage>
        <taxon>Bacteria</taxon>
        <taxon>Pseudomonadati</taxon>
        <taxon>Pseudomonadota</taxon>
        <taxon>Alphaproteobacteria</taxon>
        <taxon>Acetobacterales</taxon>
        <taxon>Roseomonadaceae</taxon>
        <taxon>Roseomonas</taxon>
    </lineage>
</organism>
<accession>A0ABX9VDR7</accession>
<comment type="caution">
    <text evidence="1">The sequence shown here is derived from an EMBL/GenBank/DDBJ whole genome shotgun (WGS) entry which is preliminary data.</text>
</comment>
<dbReference type="EMBL" id="RFLX01000058">
    <property type="protein sequence ID" value="RMI15412.1"/>
    <property type="molecule type" value="Genomic_DNA"/>
</dbReference>
<keyword evidence="2" id="KW-1185">Reference proteome</keyword>
<name>A0ABX9VDR7_9PROT</name>
<evidence type="ECO:0000313" key="1">
    <source>
        <dbReference type="EMBL" id="RMI15412.1"/>
    </source>
</evidence>
<reference evidence="1 2" key="1">
    <citation type="submission" date="2018-10" db="EMBL/GenBank/DDBJ databases">
        <title>Roseomonas sp. nov., isolated from feces of Tibetan antelopes in the Qinghai-Tibet plateau, China.</title>
        <authorList>
            <person name="Tian Z."/>
        </authorList>
    </citation>
    <scope>NUCLEOTIDE SEQUENCE [LARGE SCALE GENOMIC DNA]</scope>
    <source>
        <strain evidence="1 2">Z23</strain>
    </source>
</reference>